<evidence type="ECO:0000313" key="2">
    <source>
        <dbReference type="Proteomes" id="UP000218263"/>
    </source>
</evidence>
<sequence>MAIQRTKQSFGKRVAKIFLPVLIALNVPLLCIQVDSLLNPIDLSEAGKWAMAGSQAFDYYIVPAVLLVLVIVQWLILVPVWNRWLFKFRRVLLSSLFTGILISVLIAALLGYCTWSNQLGPSINQSNTTELINLIFLMSSFIVAYCILNIITLYFLDRSYIRHLKSQKIQAI</sequence>
<proteinExistence type="predicted"/>
<accession>A0A110B2G4</accession>
<dbReference type="Proteomes" id="UP000218263">
    <property type="component" value="Chromosome"/>
</dbReference>
<dbReference type="AlphaFoldDB" id="A0A110B2G4"/>
<keyword evidence="2" id="KW-1185">Reference proteome</keyword>
<reference evidence="1 2" key="1">
    <citation type="submission" date="2015-12" db="EMBL/GenBank/DDBJ databases">
        <title>Genome sequence of Mucilaginibacter gotjawali.</title>
        <authorList>
            <person name="Lee J.S."/>
            <person name="Lee K.C."/>
            <person name="Kim K.K."/>
            <person name="Lee B.W."/>
        </authorList>
    </citation>
    <scope>NUCLEOTIDE SEQUENCE [LARGE SCALE GENOMIC DNA]</scope>
    <source>
        <strain evidence="1 2">SA3-7</strain>
    </source>
</reference>
<protein>
    <submittedName>
        <fullName evidence="1">Uncharacterized protein</fullName>
    </submittedName>
</protein>
<name>A0A110B2G4_9SPHI</name>
<organism evidence="1 2">
    <name type="scientific">Mucilaginibacter gotjawali</name>
    <dbReference type="NCBI Taxonomy" id="1550579"/>
    <lineage>
        <taxon>Bacteria</taxon>
        <taxon>Pseudomonadati</taxon>
        <taxon>Bacteroidota</taxon>
        <taxon>Sphingobacteriia</taxon>
        <taxon>Sphingobacteriales</taxon>
        <taxon>Sphingobacteriaceae</taxon>
        <taxon>Mucilaginibacter</taxon>
    </lineage>
</organism>
<gene>
    <name evidence="1" type="ORF">MgSA37_02104</name>
</gene>
<evidence type="ECO:0000313" key="1">
    <source>
        <dbReference type="EMBL" id="BAU53933.1"/>
    </source>
</evidence>
<dbReference type="RefSeq" id="WP_096351686.1">
    <property type="nucleotide sequence ID" value="NZ_AP017313.1"/>
</dbReference>
<dbReference type="EMBL" id="AP017313">
    <property type="protein sequence ID" value="BAU53933.1"/>
    <property type="molecule type" value="Genomic_DNA"/>
</dbReference>
<dbReference type="KEGG" id="mgot:MgSA37_02104"/>